<dbReference type="AlphaFoldDB" id="A0A0F7ZHP1"/>
<name>A0A0F7ZHP1_9HYPO</name>
<protein>
    <submittedName>
        <fullName evidence="2">Uncharacterized protein</fullName>
    </submittedName>
</protein>
<evidence type="ECO:0000313" key="2">
    <source>
        <dbReference type="EMBL" id="KJZ72981.1"/>
    </source>
</evidence>
<keyword evidence="3" id="KW-1185">Reference proteome</keyword>
<dbReference type="Proteomes" id="UP000054481">
    <property type="component" value="Unassembled WGS sequence"/>
</dbReference>
<evidence type="ECO:0000256" key="1">
    <source>
        <dbReference type="SAM" id="MobiDB-lite"/>
    </source>
</evidence>
<dbReference type="EMBL" id="KQ030539">
    <property type="protein sequence ID" value="KJZ72981.1"/>
    <property type="molecule type" value="Genomic_DNA"/>
</dbReference>
<evidence type="ECO:0000313" key="3">
    <source>
        <dbReference type="Proteomes" id="UP000054481"/>
    </source>
</evidence>
<proteinExistence type="predicted"/>
<gene>
    <name evidence="2" type="ORF">HIM_07553</name>
</gene>
<reference evidence="2 3" key="1">
    <citation type="journal article" date="2014" name="Genome Biol. Evol.">
        <title>Comparative genomics and transcriptomics analyses reveal divergent lifestyle features of nematode endoparasitic fungus Hirsutella minnesotensis.</title>
        <authorList>
            <person name="Lai Y."/>
            <person name="Liu K."/>
            <person name="Zhang X."/>
            <person name="Zhang X."/>
            <person name="Li K."/>
            <person name="Wang N."/>
            <person name="Shu C."/>
            <person name="Wu Y."/>
            <person name="Wang C."/>
            <person name="Bushley K.E."/>
            <person name="Xiang M."/>
            <person name="Liu X."/>
        </authorList>
    </citation>
    <scope>NUCLEOTIDE SEQUENCE [LARGE SCALE GENOMIC DNA]</scope>
    <source>
        <strain evidence="2 3">3608</strain>
    </source>
</reference>
<feature type="region of interest" description="Disordered" evidence="1">
    <location>
        <begin position="159"/>
        <end position="282"/>
    </location>
</feature>
<feature type="region of interest" description="Disordered" evidence="1">
    <location>
        <begin position="1"/>
        <end position="35"/>
    </location>
</feature>
<feature type="compositionally biased region" description="Low complexity" evidence="1">
    <location>
        <begin position="212"/>
        <end position="221"/>
    </location>
</feature>
<accession>A0A0F7ZHP1</accession>
<sequence length="282" mass="32143">MFLKLTIPETPPPRAPSSDTQHRERARHVSWSVSCHSQRHTEGTKAIPLPDNILRPRPYEDIYTEQAYLTASIQLLSKRANHLLTKYILLEYELWGMEASKQRRRLRKQLSQTRLQLTEAVEQEKAMFLRLSEVYMEAHSRDTWSEANRQRTALQQMYGARPWDSRSNHVSSVPDASRPSTRLNGASPEFVPRISIGVNRQTEDFEEWSAGPSTTSSSPLDDSVRETETEDTGESVCSEQELSHQYKTPVGPHEDGASPTSPSRTSRDNRLSLPCLESIWPG</sequence>
<feature type="compositionally biased region" description="Polar residues" evidence="1">
    <location>
        <begin position="235"/>
        <end position="246"/>
    </location>
</feature>
<dbReference type="OrthoDB" id="5226586at2759"/>
<organism evidence="2 3">
    <name type="scientific">Hirsutella minnesotensis 3608</name>
    <dbReference type="NCBI Taxonomy" id="1043627"/>
    <lineage>
        <taxon>Eukaryota</taxon>
        <taxon>Fungi</taxon>
        <taxon>Dikarya</taxon>
        <taxon>Ascomycota</taxon>
        <taxon>Pezizomycotina</taxon>
        <taxon>Sordariomycetes</taxon>
        <taxon>Hypocreomycetidae</taxon>
        <taxon>Hypocreales</taxon>
        <taxon>Ophiocordycipitaceae</taxon>
        <taxon>Hirsutella</taxon>
    </lineage>
</organism>